<dbReference type="InterPro" id="IPR016130">
    <property type="entry name" value="Tyr_Pase_AS"/>
</dbReference>
<evidence type="ECO:0000256" key="3">
    <source>
        <dbReference type="ARBA" id="ARBA00004647"/>
    </source>
</evidence>
<keyword evidence="12" id="KW-0206">Cytoskeleton</keyword>
<comment type="function">
    <text evidence="19">Dual-specificity phosphatase. Required for centrosome separation and productive cytokinesis during cell division. Dephosphorylates SIRT2 around early anaphase. May dephosphorylate the APC subunit FZR1/CDH1, thereby promoting APC-FZR1 dependent degradation of mitotic cyclins and subsequent exit from mitosis. Required for normal hearing.</text>
</comment>
<accession>A0A384CM16</accession>
<evidence type="ECO:0000256" key="4">
    <source>
        <dbReference type="ARBA" id="ARBA00007315"/>
    </source>
</evidence>
<evidence type="ECO:0000256" key="5">
    <source>
        <dbReference type="ARBA" id="ARBA00013064"/>
    </source>
</evidence>
<dbReference type="GeneTree" id="ENSGT00940000155899"/>
<dbReference type="SMART" id="SM00404">
    <property type="entry name" value="PTPc_motif"/>
    <property type="match status" value="1"/>
</dbReference>
<name>A0A384CM16_URSMA</name>
<evidence type="ECO:0000256" key="1">
    <source>
        <dbReference type="ARBA" id="ARBA00004123"/>
    </source>
</evidence>
<sequence length="579" mass="64698">MAAESGELIGACEFMKDRLYFATLRNRPKSTVNTHYFSIDEELVYENFYADFGPLNLAMVYRYCCKLNKKLKSYSLSRKKIVHYTCFDQRKRANAAFLIGAYAVIYLKKTPEEAYRALLSGSNPPYLPFRDASFGNCTYNLTILDCLQGIRKGLQHGFFDFETFDVDEYEHYERVENGDFNWIVPGKFLAFSGPHPKSKVENGYPLHAPEAYFPYFKKHNVTAIVRLNKKIYEAKRFTDAGFEHYDLFFIDGSTPSDNIVRRFLNICENTDGAIAVHCKAGLGRTGTLIACYVMKHYRFTHAEIIAWIRICRPGSIIGPQQHFLEEKQASLWVQGDIFRSKLKNRPSSEGSINKILSSLDDLSIGGNLSKIQNVERFGENNLEEDEDVEMKNSITQGDKLRALKSQRQPRSSPSCAFRLTSSPQGSATTLKTSKVALSPSATAKRINRGSLSSGASVRSFSITSRLASSLGNLNAATQEPENKKASSSSKAGFIASPLTSLLNGSNQPPARNYPELNNNQYSRSSSSSGSPLSSQPSPHGVKTEEHPALLRPSYTGLSSSSARFLSRSIPSLQSEYVHY</sequence>
<evidence type="ECO:0000256" key="17">
    <source>
        <dbReference type="ARBA" id="ARBA00047761"/>
    </source>
</evidence>
<dbReference type="PROSITE" id="PS50054">
    <property type="entry name" value="TYR_PHOSPHATASE_DUAL"/>
    <property type="match status" value="1"/>
</dbReference>
<keyword evidence="7" id="KW-0963">Cytoplasm</keyword>
<dbReference type="GO" id="GO:0005654">
    <property type="term" value="C:nucleoplasm"/>
    <property type="evidence" value="ECO:0007669"/>
    <property type="project" value="Ensembl"/>
</dbReference>
<gene>
    <name evidence="25" type="primary">CDC14A</name>
</gene>
<dbReference type="GO" id="GO:0007605">
    <property type="term" value="P:sensory perception of sound"/>
    <property type="evidence" value="ECO:0007669"/>
    <property type="project" value="Ensembl"/>
</dbReference>
<evidence type="ECO:0000256" key="16">
    <source>
        <dbReference type="ARBA" id="ARBA00037822"/>
    </source>
</evidence>
<dbReference type="GO" id="GO:0004722">
    <property type="term" value="F:protein serine/threonine phosphatase activity"/>
    <property type="evidence" value="ECO:0007669"/>
    <property type="project" value="UniProtKB-EC"/>
</dbReference>
<feature type="region of interest" description="Disordered" evidence="22">
    <location>
        <begin position="401"/>
        <end position="430"/>
    </location>
</feature>
<evidence type="ECO:0000256" key="8">
    <source>
        <dbReference type="ARBA" id="ARBA00022553"/>
    </source>
</evidence>
<evidence type="ECO:0000313" key="25">
    <source>
        <dbReference type="Ensembl" id="ENSUMAP00000010459"/>
    </source>
</evidence>
<dbReference type="PANTHER" id="PTHR23339">
    <property type="entry name" value="TYROSINE SPECIFIC PROTEIN PHOSPHATASE AND DUAL SPECIFICITY PROTEIN PHOSPHATASE"/>
    <property type="match status" value="1"/>
</dbReference>
<evidence type="ECO:0000256" key="20">
    <source>
        <dbReference type="ARBA" id="ARBA00069786"/>
    </source>
</evidence>
<dbReference type="InterPro" id="IPR044506">
    <property type="entry name" value="CDC14_C"/>
</dbReference>
<dbReference type="GO" id="GO:0004725">
    <property type="term" value="F:protein tyrosine phosphatase activity"/>
    <property type="evidence" value="ECO:0007669"/>
    <property type="project" value="UniProtKB-EC"/>
</dbReference>
<dbReference type="Pfam" id="PF22785">
    <property type="entry name" value="Tc-R-P"/>
    <property type="match status" value="1"/>
</dbReference>
<keyword evidence="10" id="KW-0378">Hydrolase</keyword>
<dbReference type="InterPro" id="IPR000387">
    <property type="entry name" value="Tyr_Pase_dom"/>
</dbReference>
<keyword evidence="9" id="KW-0132">Cell division</keyword>
<proteinExistence type="inferred from homology"/>
<dbReference type="InterPro" id="IPR029260">
    <property type="entry name" value="DSPn"/>
</dbReference>
<feature type="compositionally biased region" description="Polar residues" evidence="22">
    <location>
        <begin position="499"/>
        <end position="521"/>
    </location>
</feature>
<dbReference type="PROSITE" id="PS50056">
    <property type="entry name" value="TYR_PHOSPHATASE_2"/>
    <property type="match status" value="1"/>
</dbReference>
<evidence type="ECO:0000256" key="2">
    <source>
        <dbReference type="ARBA" id="ARBA00004300"/>
    </source>
</evidence>
<comment type="catalytic activity">
    <reaction evidence="18">
        <text>O-phospho-L-threonyl-[protein] + H2O = L-threonyl-[protein] + phosphate</text>
        <dbReference type="Rhea" id="RHEA:47004"/>
        <dbReference type="Rhea" id="RHEA-COMP:11060"/>
        <dbReference type="Rhea" id="RHEA-COMP:11605"/>
        <dbReference type="ChEBI" id="CHEBI:15377"/>
        <dbReference type="ChEBI" id="CHEBI:30013"/>
        <dbReference type="ChEBI" id="CHEBI:43474"/>
        <dbReference type="ChEBI" id="CHEBI:61977"/>
        <dbReference type="EC" id="3.1.3.16"/>
    </reaction>
</comment>
<dbReference type="AlphaFoldDB" id="A0A384CM16"/>
<evidence type="ECO:0000256" key="21">
    <source>
        <dbReference type="ARBA" id="ARBA00081131"/>
    </source>
</evidence>
<evidence type="ECO:0000256" key="9">
    <source>
        <dbReference type="ARBA" id="ARBA00022618"/>
    </source>
</evidence>
<dbReference type="Pfam" id="PF14671">
    <property type="entry name" value="DSPn"/>
    <property type="match status" value="1"/>
</dbReference>
<dbReference type="GO" id="GO:0005813">
    <property type="term" value="C:centrosome"/>
    <property type="evidence" value="ECO:0007669"/>
    <property type="project" value="UniProtKB-SubCell"/>
</dbReference>
<dbReference type="STRING" id="29073.ENSUMAP00000010459"/>
<evidence type="ECO:0000256" key="15">
    <source>
        <dbReference type="ARBA" id="ARBA00023306"/>
    </source>
</evidence>
<keyword evidence="13" id="KW-0539">Nucleus</keyword>
<evidence type="ECO:0000259" key="23">
    <source>
        <dbReference type="PROSITE" id="PS50054"/>
    </source>
</evidence>
<keyword evidence="15" id="KW-0131">Cell cycle</keyword>
<feature type="region of interest" description="Disordered" evidence="22">
    <location>
        <begin position="499"/>
        <end position="563"/>
    </location>
</feature>
<dbReference type="GO" id="GO:1902636">
    <property type="term" value="C:kinociliary basal body"/>
    <property type="evidence" value="ECO:0007669"/>
    <property type="project" value="Ensembl"/>
</dbReference>
<dbReference type="OMA" id="YRFTHTE"/>
<dbReference type="GO" id="GO:0000922">
    <property type="term" value="C:spindle pole"/>
    <property type="evidence" value="ECO:0007669"/>
    <property type="project" value="UniProtKB-SubCell"/>
</dbReference>
<feature type="compositionally biased region" description="Polar residues" evidence="22">
    <location>
        <begin position="405"/>
        <end position="430"/>
    </location>
</feature>
<reference evidence="25" key="1">
    <citation type="submission" date="2019-03" db="UniProtKB">
        <authorList>
            <consortium name="Ensembl"/>
        </authorList>
    </citation>
    <scope>IDENTIFICATION</scope>
</reference>
<evidence type="ECO:0000256" key="14">
    <source>
        <dbReference type="ARBA" id="ARBA00023273"/>
    </source>
</evidence>
<evidence type="ECO:0000256" key="6">
    <source>
        <dbReference type="ARBA" id="ARBA00013081"/>
    </source>
</evidence>
<dbReference type="Gene3D" id="3.90.190.10">
    <property type="entry name" value="Protein tyrosine phosphatase superfamily"/>
    <property type="match status" value="2"/>
</dbReference>
<feature type="compositionally biased region" description="Low complexity" evidence="22">
    <location>
        <begin position="522"/>
        <end position="538"/>
    </location>
</feature>
<feature type="domain" description="Tyrosine-protein phosphatase" evidence="23">
    <location>
        <begin position="179"/>
        <end position="336"/>
    </location>
</feature>
<dbReference type="CDD" id="cd14499">
    <property type="entry name" value="CDC14_C"/>
    <property type="match status" value="1"/>
</dbReference>
<comment type="catalytic activity">
    <reaction evidence="17">
        <text>O-phospho-L-seryl-[protein] + H2O = L-seryl-[protein] + phosphate</text>
        <dbReference type="Rhea" id="RHEA:20629"/>
        <dbReference type="Rhea" id="RHEA-COMP:9863"/>
        <dbReference type="Rhea" id="RHEA-COMP:11604"/>
        <dbReference type="ChEBI" id="CHEBI:15377"/>
        <dbReference type="ChEBI" id="CHEBI:29999"/>
        <dbReference type="ChEBI" id="CHEBI:43474"/>
        <dbReference type="ChEBI" id="CHEBI:83421"/>
        <dbReference type="EC" id="3.1.3.16"/>
    </reaction>
</comment>
<dbReference type="SMART" id="SM00195">
    <property type="entry name" value="DSPc"/>
    <property type="match status" value="1"/>
</dbReference>
<keyword evidence="14" id="KW-0966">Cell projection</keyword>
<dbReference type="PROSITE" id="PS00383">
    <property type="entry name" value="TYR_PHOSPHATASE_1"/>
    <property type="match status" value="1"/>
</dbReference>
<comment type="similarity">
    <text evidence="4">Belongs to the protein-tyrosine phosphatase family. Non-receptor class CDC14 subfamily.</text>
</comment>
<evidence type="ECO:0000259" key="24">
    <source>
        <dbReference type="PROSITE" id="PS50056"/>
    </source>
</evidence>
<dbReference type="GO" id="GO:0032426">
    <property type="term" value="C:stereocilium tip"/>
    <property type="evidence" value="ECO:0007669"/>
    <property type="project" value="Ensembl"/>
</dbReference>
<comment type="subcellular location">
    <subcellularLocation>
        <location evidence="16">Cell projection</location>
        <location evidence="16">Kinocilium</location>
    </subcellularLocation>
    <subcellularLocation>
        <location evidence="2">Cytoplasm</location>
        <location evidence="2">Cytoskeleton</location>
        <location evidence="2">Microtubule organizing center</location>
        <location evidence="2">Centrosome</location>
    </subcellularLocation>
    <subcellularLocation>
        <location evidence="3">Cytoplasm</location>
        <location evidence="3">Cytoskeleton</location>
        <location evidence="3">Spindle pole</location>
    </subcellularLocation>
    <subcellularLocation>
        <location evidence="1">Nucleus</location>
    </subcellularLocation>
</comment>
<dbReference type="InterPro" id="IPR050561">
    <property type="entry name" value="PTP"/>
</dbReference>
<dbReference type="EC" id="3.1.3.16" evidence="6"/>
<dbReference type="GO" id="GO:0005829">
    <property type="term" value="C:cytosol"/>
    <property type="evidence" value="ECO:0007669"/>
    <property type="project" value="Ensembl"/>
</dbReference>
<evidence type="ECO:0000256" key="18">
    <source>
        <dbReference type="ARBA" id="ARBA00048336"/>
    </source>
</evidence>
<dbReference type="GO" id="GO:0005783">
    <property type="term" value="C:endoplasmic reticulum"/>
    <property type="evidence" value="ECO:0007669"/>
    <property type="project" value="Ensembl"/>
</dbReference>
<dbReference type="SUPFAM" id="SSF52799">
    <property type="entry name" value="(Phosphotyrosine protein) phosphatases II"/>
    <property type="match status" value="2"/>
</dbReference>
<evidence type="ECO:0000256" key="19">
    <source>
        <dbReference type="ARBA" id="ARBA00053708"/>
    </source>
</evidence>
<dbReference type="CDD" id="cd17657">
    <property type="entry name" value="CDC14_N"/>
    <property type="match status" value="1"/>
</dbReference>
<evidence type="ECO:0000256" key="13">
    <source>
        <dbReference type="ARBA" id="ARBA00023242"/>
    </source>
</evidence>
<protein>
    <recommendedName>
        <fullName evidence="20">Dual specificity protein phosphatase CDC14A</fullName>
        <ecNumber evidence="6">3.1.3.16</ecNumber>
        <ecNumber evidence="5">3.1.3.48</ecNumber>
    </recommendedName>
    <alternativeName>
        <fullName evidence="21">CDC14 cell division cycle 14 homolog A</fullName>
    </alternativeName>
</protein>
<keyword evidence="8" id="KW-0597">Phosphoprotein</keyword>
<evidence type="ECO:0000256" key="12">
    <source>
        <dbReference type="ARBA" id="ARBA00023212"/>
    </source>
</evidence>
<dbReference type="FunFam" id="3.90.190.10:FF:000032">
    <property type="entry name" value="dual specificity protein phosphatase CDC14A isoform X1"/>
    <property type="match status" value="1"/>
</dbReference>
<organism evidence="25">
    <name type="scientific">Ursus maritimus</name>
    <name type="common">Polar bear</name>
    <name type="synonym">Thalarctos maritimus</name>
    <dbReference type="NCBI Taxonomy" id="29073"/>
    <lineage>
        <taxon>Eukaryota</taxon>
        <taxon>Metazoa</taxon>
        <taxon>Chordata</taxon>
        <taxon>Craniata</taxon>
        <taxon>Vertebrata</taxon>
        <taxon>Euteleostomi</taxon>
        <taxon>Mammalia</taxon>
        <taxon>Eutheria</taxon>
        <taxon>Laurasiatheria</taxon>
        <taxon>Carnivora</taxon>
        <taxon>Caniformia</taxon>
        <taxon>Ursidae</taxon>
        <taxon>Ursus</taxon>
    </lineage>
</organism>
<dbReference type="InterPro" id="IPR003595">
    <property type="entry name" value="Tyr_Pase_cat"/>
</dbReference>
<dbReference type="InterPro" id="IPR029021">
    <property type="entry name" value="Prot-tyrosine_phosphatase-like"/>
</dbReference>
<evidence type="ECO:0000256" key="22">
    <source>
        <dbReference type="SAM" id="MobiDB-lite"/>
    </source>
</evidence>
<dbReference type="GO" id="GO:0051301">
    <property type="term" value="P:cell division"/>
    <property type="evidence" value="ECO:0007669"/>
    <property type="project" value="UniProtKB-KW"/>
</dbReference>
<evidence type="ECO:0000256" key="7">
    <source>
        <dbReference type="ARBA" id="ARBA00022490"/>
    </source>
</evidence>
<evidence type="ECO:0000256" key="11">
    <source>
        <dbReference type="ARBA" id="ARBA00022912"/>
    </source>
</evidence>
<dbReference type="Ensembl" id="ENSUMAT00000012483.1">
    <property type="protein sequence ID" value="ENSUMAP00000010459.1"/>
    <property type="gene ID" value="ENSUMAG00000007872.1"/>
</dbReference>
<feature type="domain" description="Tyrosine specific protein phosphatases" evidence="24">
    <location>
        <begin position="261"/>
        <end position="323"/>
    </location>
</feature>
<keyword evidence="11" id="KW-0904">Protein phosphatase</keyword>
<dbReference type="InterPro" id="IPR020422">
    <property type="entry name" value="TYR_PHOSPHATASE_DUAL_dom"/>
</dbReference>
<dbReference type="FunFam" id="3.90.190.10:FF:000006">
    <property type="entry name" value="Dual specificity protein phosphatase CDC14B"/>
    <property type="match status" value="1"/>
</dbReference>
<evidence type="ECO:0000256" key="10">
    <source>
        <dbReference type="ARBA" id="ARBA00022801"/>
    </source>
</evidence>
<dbReference type="EC" id="3.1.3.48" evidence="5"/>